<evidence type="ECO:0000313" key="3">
    <source>
        <dbReference type="Proteomes" id="UP000727407"/>
    </source>
</evidence>
<dbReference type="EMBL" id="QNUK01001252">
    <property type="protein sequence ID" value="KAF5885265.1"/>
    <property type="molecule type" value="Genomic_DNA"/>
</dbReference>
<dbReference type="Proteomes" id="UP000727407">
    <property type="component" value="Unassembled WGS sequence"/>
</dbReference>
<reference evidence="2" key="1">
    <citation type="submission" date="2020-07" db="EMBL/GenBank/DDBJ databases">
        <title>Clarias magur genome sequencing, assembly and annotation.</title>
        <authorList>
            <person name="Kushwaha B."/>
            <person name="Kumar R."/>
            <person name="Das P."/>
            <person name="Joshi C.G."/>
            <person name="Kumar D."/>
            <person name="Nagpure N.S."/>
            <person name="Pandey M."/>
            <person name="Agarwal S."/>
            <person name="Srivastava S."/>
            <person name="Singh M."/>
            <person name="Sahoo L."/>
            <person name="Jayasankar P."/>
            <person name="Meher P.K."/>
            <person name="Koringa P.G."/>
            <person name="Iquebal M.A."/>
            <person name="Das S.P."/>
            <person name="Bit A."/>
            <person name="Patnaik S."/>
            <person name="Patel N."/>
            <person name="Shah T.M."/>
            <person name="Hinsu A."/>
            <person name="Jena J.K."/>
        </authorList>
    </citation>
    <scope>NUCLEOTIDE SEQUENCE</scope>
    <source>
        <strain evidence="2">CIFAMagur01</strain>
        <tissue evidence="2">Testis</tissue>
    </source>
</reference>
<feature type="region of interest" description="Disordered" evidence="1">
    <location>
        <begin position="1"/>
        <end position="69"/>
    </location>
</feature>
<gene>
    <name evidence="2" type="primary">hacd1</name>
    <name evidence="2" type="ORF">DAT39_022742</name>
</gene>
<feature type="non-terminal residue" evidence="2">
    <location>
        <position position="1"/>
    </location>
</feature>
<evidence type="ECO:0000313" key="2">
    <source>
        <dbReference type="EMBL" id="KAF5885265.1"/>
    </source>
</evidence>
<evidence type="ECO:0000256" key="1">
    <source>
        <dbReference type="SAM" id="MobiDB-lite"/>
    </source>
</evidence>
<feature type="non-terminal residue" evidence="2">
    <location>
        <position position="69"/>
    </location>
</feature>
<accession>A0A8J4T2H6</accession>
<dbReference type="AlphaFoldDB" id="A0A8J4T2H6"/>
<protein>
    <submittedName>
        <fullName evidence="2">Very-long-chain (3R)-3-hydroxyacyl-CoA dehydratase 1</fullName>
    </submittedName>
</protein>
<comment type="caution">
    <text evidence="2">The sequence shown here is derived from an EMBL/GenBank/DDBJ whole genome shotgun (WGS) entry which is preliminary data.</text>
</comment>
<name>A0A8J4T2H6_CLAMG</name>
<feature type="compositionally biased region" description="Polar residues" evidence="1">
    <location>
        <begin position="26"/>
        <end position="69"/>
    </location>
</feature>
<organism evidence="2 3">
    <name type="scientific">Clarias magur</name>
    <name type="common">Asian catfish</name>
    <name type="synonym">Macropteronotus magur</name>
    <dbReference type="NCBI Taxonomy" id="1594786"/>
    <lineage>
        <taxon>Eukaryota</taxon>
        <taxon>Metazoa</taxon>
        <taxon>Chordata</taxon>
        <taxon>Craniata</taxon>
        <taxon>Vertebrata</taxon>
        <taxon>Euteleostomi</taxon>
        <taxon>Actinopterygii</taxon>
        <taxon>Neopterygii</taxon>
        <taxon>Teleostei</taxon>
        <taxon>Ostariophysi</taxon>
        <taxon>Siluriformes</taxon>
        <taxon>Clariidae</taxon>
        <taxon>Clarias</taxon>
    </lineage>
</organism>
<keyword evidence="3" id="KW-1185">Reference proteome</keyword>
<sequence length="69" mass="7108">SARENGEGGGAARAGQEKARPEETTSENTTAGKDTEEANTPPTDNTSCTESGKTGVNTSTPQQETHSEL</sequence>
<proteinExistence type="predicted"/>